<reference evidence="2 3" key="1">
    <citation type="journal article" date="2016" name="Sci. Rep.">
        <title>The Dendrobium catenatum Lindl. genome sequence provides insights into polysaccharide synthase, floral development and adaptive evolution.</title>
        <authorList>
            <person name="Zhang G.Q."/>
            <person name="Xu Q."/>
            <person name="Bian C."/>
            <person name="Tsai W.C."/>
            <person name="Yeh C.M."/>
            <person name="Liu K.W."/>
            <person name="Yoshida K."/>
            <person name="Zhang L.S."/>
            <person name="Chang S.B."/>
            <person name="Chen F."/>
            <person name="Shi Y."/>
            <person name="Su Y.Y."/>
            <person name="Zhang Y.Q."/>
            <person name="Chen L.J."/>
            <person name="Yin Y."/>
            <person name="Lin M."/>
            <person name="Huang H."/>
            <person name="Deng H."/>
            <person name="Wang Z.W."/>
            <person name="Zhu S.L."/>
            <person name="Zhao X."/>
            <person name="Deng C."/>
            <person name="Niu S.C."/>
            <person name="Huang J."/>
            <person name="Wang M."/>
            <person name="Liu G.H."/>
            <person name="Yang H.J."/>
            <person name="Xiao X.J."/>
            <person name="Hsiao Y.Y."/>
            <person name="Wu W.L."/>
            <person name="Chen Y.Y."/>
            <person name="Mitsuda N."/>
            <person name="Ohme-Takagi M."/>
            <person name="Luo Y.B."/>
            <person name="Van de Peer Y."/>
            <person name="Liu Z.J."/>
        </authorList>
    </citation>
    <scope>NUCLEOTIDE SEQUENCE [LARGE SCALE GENOMIC DNA]</scope>
    <source>
        <tissue evidence="2">The whole plant</tissue>
    </source>
</reference>
<dbReference type="AlphaFoldDB" id="A0A2I0VKZ2"/>
<dbReference type="EMBL" id="KZ503438">
    <property type="protein sequence ID" value="PKU64090.1"/>
    <property type="molecule type" value="Genomic_DNA"/>
</dbReference>
<evidence type="ECO:0000313" key="2">
    <source>
        <dbReference type="EMBL" id="PKU64090.1"/>
    </source>
</evidence>
<reference evidence="2 3" key="2">
    <citation type="journal article" date="2017" name="Nature">
        <title>The Apostasia genome and the evolution of orchids.</title>
        <authorList>
            <person name="Zhang G.Q."/>
            <person name="Liu K.W."/>
            <person name="Li Z."/>
            <person name="Lohaus R."/>
            <person name="Hsiao Y.Y."/>
            <person name="Niu S.C."/>
            <person name="Wang J.Y."/>
            <person name="Lin Y.C."/>
            <person name="Xu Q."/>
            <person name="Chen L.J."/>
            <person name="Yoshida K."/>
            <person name="Fujiwara S."/>
            <person name="Wang Z.W."/>
            <person name="Zhang Y.Q."/>
            <person name="Mitsuda N."/>
            <person name="Wang M."/>
            <person name="Liu G.H."/>
            <person name="Pecoraro L."/>
            <person name="Huang H.X."/>
            <person name="Xiao X.J."/>
            <person name="Lin M."/>
            <person name="Wu X.Y."/>
            <person name="Wu W.L."/>
            <person name="Chen Y.Y."/>
            <person name="Chang S.B."/>
            <person name="Sakamoto S."/>
            <person name="Ohme-Takagi M."/>
            <person name="Yagi M."/>
            <person name="Zeng S.J."/>
            <person name="Shen C.Y."/>
            <person name="Yeh C.M."/>
            <person name="Luo Y.B."/>
            <person name="Tsai W.C."/>
            <person name="Van de Peer Y."/>
            <person name="Liu Z.J."/>
        </authorList>
    </citation>
    <scope>NUCLEOTIDE SEQUENCE [LARGE SCALE GENOMIC DNA]</scope>
    <source>
        <tissue evidence="2">The whole plant</tissue>
    </source>
</reference>
<dbReference type="Proteomes" id="UP000233837">
    <property type="component" value="Unassembled WGS sequence"/>
</dbReference>
<protein>
    <submittedName>
        <fullName evidence="2">Uncharacterized protein</fullName>
    </submittedName>
</protein>
<sequence length="334" mass="36721">MERNRVLSLESWANYIKVVLPYFKNLKVKPLIINEGSLLQKKVSPAPVIGKGKEILKEDGGFNLKSFNSLVSIDKVIGKFNLEASSSNCNRISLIKSFNFASQPSLPIRNDLVSLPKLNFNSRNEEKVDEELRQRNNAEISSIAPVVDKEIYVPKLGPSNSKKIVEPEGVCLRTDSSVPEIIEVPGGASKENIGADLQDDIPGEQHVEVTRVDSSLKILNKFDVLAVLEESNPTEAMENQEGCCAEEGEIVENSSHNMSKSEAMCDEKSKLIHMMNKEVSKSEKAVVGSLSSGKKVKLIKELKSLGSGNVLDWDRKMEGGKAKKNGGPSPIFKQ</sequence>
<evidence type="ECO:0000256" key="1">
    <source>
        <dbReference type="SAM" id="MobiDB-lite"/>
    </source>
</evidence>
<feature type="region of interest" description="Disordered" evidence="1">
    <location>
        <begin position="313"/>
        <end position="334"/>
    </location>
</feature>
<evidence type="ECO:0000313" key="3">
    <source>
        <dbReference type="Proteomes" id="UP000233837"/>
    </source>
</evidence>
<proteinExistence type="predicted"/>
<organism evidence="2 3">
    <name type="scientific">Dendrobium catenatum</name>
    <dbReference type="NCBI Taxonomy" id="906689"/>
    <lineage>
        <taxon>Eukaryota</taxon>
        <taxon>Viridiplantae</taxon>
        <taxon>Streptophyta</taxon>
        <taxon>Embryophyta</taxon>
        <taxon>Tracheophyta</taxon>
        <taxon>Spermatophyta</taxon>
        <taxon>Magnoliopsida</taxon>
        <taxon>Liliopsida</taxon>
        <taxon>Asparagales</taxon>
        <taxon>Orchidaceae</taxon>
        <taxon>Epidendroideae</taxon>
        <taxon>Malaxideae</taxon>
        <taxon>Dendrobiinae</taxon>
        <taxon>Dendrobium</taxon>
    </lineage>
</organism>
<keyword evidence="3" id="KW-1185">Reference proteome</keyword>
<name>A0A2I0VKZ2_9ASPA</name>
<accession>A0A2I0VKZ2</accession>
<gene>
    <name evidence="2" type="ORF">MA16_Dca007996</name>
</gene>